<evidence type="ECO:0000313" key="12">
    <source>
        <dbReference type="Proteomes" id="UP000794436"/>
    </source>
</evidence>
<dbReference type="GO" id="GO:0016020">
    <property type="term" value="C:membrane"/>
    <property type="evidence" value="ECO:0007669"/>
    <property type="project" value="UniProtKB-SubCell"/>
</dbReference>
<gene>
    <name evidence="11" type="ORF">Poli38472_011127</name>
</gene>
<feature type="domain" description="ABC transporter" evidence="10">
    <location>
        <begin position="15"/>
        <end position="257"/>
    </location>
</feature>
<evidence type="ECO:0000259" key="10">
    <source>
        <dbReference type="PROSITE" id="PS50893"/>
    </source>
</evidence>
<comment type="subcellular location">
    <subcellularLocation>
        <location evidence="1">Membrane</location>
        <topology evidence="1">Multi-pass membrane protein</topology>
    </subcellularLocation>
</comment>
<dbReference type="SMART" id="SM00382">
    <property type="entry name" value="AAA"/>
    <property type="match status" value="1"/>
</dbReference>
<dbReference type="OrthoDB" id="66620at2759"/>
<protein>
    <recommendedName>
        <fullName evidence="10">ABC transporter domain-containing protein</fullName>
    </recommendedName>
</protein>
<dbReference type="FunFam" id="3.40.50.300:FF:000289">
    <property type="entry name" value="ABC transporter G family member 31"/>
    <property type="match status" value="1"/>
</dbReference>
<keyword evidence="6" id="KW-0067">ATP-binding</keyword>
<evidence type="ECO:0000256" key="3">
    <source>
        <dbReference type="ARBA" id="ARBA00022448"/>
    </source>
</evidence>
<dbReference type="PANTHER" id="PTHR19241">
    <property type="entry name" value="ATP-BINDING CASSETTE TRANSPORTER"/>
    <property type="match status" value="1"/>
</dbReference>
<dbReference type="InterPro" id="IPR010929">
    <property type="entry name" value="PDR_CDR_ABC"/>
</dbReference>
<dbReference type="Gene3D" id="3.40.50.300">
    <property type="entry name" value="P-loop containing nucleotide triphosphate hydrolases"/>
    <property type="match status" value="1"/>
</dbReference>
<evidence type="ECO:0000256" key="8">
    <source>
        <dbReference type="ARBA" id="ARBA00023136"/>
    </source>
</evidence>
<comment type="similarity">
    <text evidence="2">Belongs to the ABC transporter superfamily. ABCG family. PDR (TC 3.A.1.205) subfamily.</text>
</comment>
<evidence type="ECO:0000256" key="7">
    <source>
        <dbReference type="ARBA" id="ARBA00022989"/>
    </source>
</evidence>
<dbReference type="EMBL" id="SPLM01000004">
    <property type="protein sequence ID" value="TMW67507.1"/>
    <property type="molecule type" value="Genomic_DNA"/>
</dbReference>
<dbReference type="GO" id="GO:0016887">
    <property type="term" value="F:ATP hydrolysis activity"/>
    <property type="evidence" value="ECO:0007669"/>
    <property type="project" value="InterPro"/>
</dbReference>
<evidence type="ECO:0000256" key="1">
    <source>
        <dbReference type="ARBA" id="ARBA00004141"/>
    </source>
</evidence>
<feature type="transmembrane region" description="Helical" evidence="9">
    <location>
        <begin position="427"/>
        <end position="454"/>
    </location>
</feature>
<dbReference type="GO" id="GO:0140359">
    <property type="term" value="F:ABC-type transporter activity"/>
    <property type="evidence" value="ECO:0007669"/>
    <property type="project" value="InterPro"/>
</dbReference>
<keyword evidence="8 9" id="KW-0472">Membrane</keyword>
<dbReference type="Proteomes" id="UP000794436">
    <property type="component" value="Unassembled WGS sequence"/>
</dbReference>
<dbReference type="Pfam" id="PF06422">
    <property type="entry name" value="PDR_CDR"/>
    <property type="match status" value="1"/>
</dbReference>
<dbReference type="InterPro" id="IPR034003">
    <property type="entry name" value="ABCG_PDR_2"/>
</dbReference>
<evidence type="ECO:0000256" key="6">
    <source>
        <dbReference type="ARBA" id="ARBA00022840"/>
    </source>
</evidence>
<dbReference type="GO" id="GO:0005524">
    <property type="term" value="F:ATP binding"/>
    <property type="evidence" value="ECO:0007669"/>
    <property type="project" value="UniProtKB-KW"/>
</dbReference>
<dbReference type="Pfam" id="PF00005">
    <property type="entry name" value="ABC_tran"/>
    <property type="match status" value="1"/>
</dbReference>
<sequence>MQMSMRDNYFTPVTLAFKDLWYSVPDPKNPKGEPLHLLKGISGFATPGTMTALMGSSGAGKTTLMDVIAGRKTGGKIQGQILLNGYPASDLAIRRATGYCEQMDIHSEASTIREALMFSAFLRQGSHIPDEQKYDSVEEALDLLDLRPIADQIIRGGSVEQMKRLTIGVELAAQPSVLFLDEPTSGLDARSAKVIVDGVRKVANTGRTVVCTIHQPSMEVFSVFDNLLLLKRGGQTVFFGELGSKACELVKYFESVPGVSPLPNGYNPATWMLEVIGAGVGKSSKQETDFVSLFDTSSKKKLLDSNLDRPGVCTPAPGISPLEFTSKRAASNALQAKFLIRRFMTLYWRTPSYTLTKLVINLLLGVVFGLSFSQIDYDTQRGINAGVGMVFTVVVFLGVVSFDGVMPISVADRAAFYRERASETYNALWYFVGGSLAEVPYVFGGSFLFTAIFFPAVGLTGVGRFIFFWFILSFHMLLQTYVGQCVIYALPTVEVAKILGAMITSIFFLFMGFNPPASVIPTGYKWLYHIAPPKYTLAILSSSLFGDCPSEDSTEIGCRTFESIMQQGRTTLTVKQYLESVFWIKHDELWTNFLILIACIIIFRVFGLLALRFINHQKK</sequence>
<feature type="transmembrane region" description="Helical" evidence="9">
    <location>
        <begin position="593"/>
        <end position="614"/>
    </location>
</feature>
<comment type="caution">
    <text evidence="11">The sequence shown here is derived from an EMBL/GenBank/DDBJ whole genome shotgun (WGS) entry which is preliminary data.</text>
</comment>
<dbReference type="AlphaFoldDB" id="A0A8K1CPQ4"/>
<dbReference type="InterPro" id="IPR003439">
    <property type="entry name" value="ABC_transporter-like_ATP-bd"/>
</dbReference>
<name>A0A8K1CPQ4_PYTOL</name>
<keyword evidence="5" id="KW-0547">Nucleotide-binding</keyword>
<organism evidence="11 12">
    <name type="scientific">Pythium oligandrum</name>
    <name type="common">Mycoparasitic fungus</name>
    <dbReference type="NCBI Taxonomy" id="41045"/>
    <lineage>
        <taxon>Eukaryota</taxon>
        <taxon>Sar</taxon>
        <taxon>Stramenopiles</taxon>
        <taxon>Oomycota</taxon>
        <taxon>Peronosporomycetes</taxon>
        <taxon>Pythiales</taxon>
        <taxon>Pythiaceae</taxon>
        <taxon>Pythium</taxon>
    </lineage>
</organism>
<feature type="transmembrane region" description="Helical" evidence="9">
    <location>
        <begin position="495"/>
        <end position="513"/>
    </location>
</feature>
<keyword evidence="3" id="KW-0813">Transport</keyword>
<accession>A0A8K1CPQ4</accession>
<proteinExistence type="inferred from homology"/>
<dbReference type="InterPro" id="IPR043926">
    <property type="entry name" value="ABCG_dom"/>
</dbReference>
<dbReference type="SUPFAM" id="SSF52540">
    <property type="entry name" value="P-loop containing nucleoside triphosphate hydrolases"/>
    <property type="match status" value="1"/>
</dbReference>
<evidence type="ECO:0000256" key="5">
    <source>
        <dbReference type="ARBA" id="ARBA00022741"/>
    </source>
</evidence>
<dbReference type="InterPro" id="IPR003593">
    <property type="entry name" value="AAA+_ATPase"/>
</dbReference>
<dbReference type="InterPro" id="IPR027417">
    <property type="entry name" value="P-loop_NTPase"/>
</dbReference>
<dbReference type="CDD" id="cd03232">
    <property type="entry name" value="ABCG_PDR_domain2"/>
    <property type="match status" value="1"/>
</dbReference>
<reference evidence="11" key="1">
    <citation type="submission" date="2019-03" db="EMBL/GenBank/DDBJ databases">
        <title>Long read genome sequence of the mycoparasitic Pythium oligandrum ATCC 38472 isolated from sugarbeet rhizosphere.</title>
        <authorList>
            <person name="Gaulin E."/>
        </authorList>
    </citation>
    <scope>NUCLEOTIDE SEQUENCE</scope>
    <source>
        <strain evidence="11">ATCC 38472_TT</strain>
    </source>
</reference>
<evidence type="ECO:0000256" key="4">
    <source>
        <dbReference type="ARBA" id="ARBA00022692"/>
    </source>
</evidence>
<evidence type="ECO:0000256" key="2">
    <source>
        <dbReference type="ARBA" id="ARBA00006012"/>
    </source>
</evidence>
<dbReference type="InterPro" id="IPR013525">
    <property type="entry name" value="ABC2_TM"/>
</dbReference>
<feature type="transmembrane region" description="Helical" evidence="9">
    <location>
        <begin position="387"/>
        <end position="406"/>
    </location>
</feature>
<evidence type="ECO:0000313" key="11">
    <source>
        <dbReference type="EMBL" id="TMW67507.1"/>
    </source>
</evidence>
<dbReference type="PROSITE" id="PS50893">
    <property type="entry name" value="ABC_TRANSPORTER_2"/>
    <property type="match status" value="1"/>
</dbReference>
<keyword evidence="7 9" id="KW-1133">Transmembrane helix</keyword>
<keyword evidence="4 9" id="KW-0812">Transmembrane</keyword>
<dbReference type="Pfam" id="PF01061">
    <property type="entry name" value="ABC2_membrane"/>
    <property type="match status" value="1"/>
</dbReference>
<keyword evidence="12" id="KW-1185">Reference proteome</keyword>
<dbReference type="Pfam" id="PF19055">
    <property type="entry name" value="ABC2_membrane_7"/>
    <property type="match status" value="1"/>
</dbReference>
<evidence type="ECO:0000256" key="9">
    <source>
        <dbReference type="SAM" id="Phobius"/>
    </source>
</evidence>